<accession>A0AAV1ZGW8</accession>
<organism evidence="1 2">
    <name type="scientific">Larinioides sclopetarius</name>
    <dbReference type="NCBI Taxonomy" id="280406"/>
    <lineage>
        <taxon>Eukaryota</taxon>
        <taxon>Metazoa</taxon>
        <taxon>Ecdysozoa</taxon>
        <taxon>Arthropoda</taxon>
        <taxon>Chelicerata</taxon>
        <taxon>Arachnida</taxon>
        <taxon>Araneae</taxon>
        <taxon>Araneomorphae</taxon>
        <taxon>Entelegynae</taxon>
        <taxon>Araneoidea</taxon>
        <taxon>Araneidae</taxon>
        <taxon>Larinioides</taxon>
    </lineage>
</organism>
<dbReference type="EMBL" id="CAXIEN010000047">
    <property type="protein sequence ID" value="CAL1270304.1"/>
    <property type="molecule type" value="Genomic_DNA"/>
</dbReference>
<evidence type="ECO:0000313" key="2">
    <source>
        <dbReference type="Proteomes" id="UP001497382"/>
    </source>
</evidence>
<name>A0AAV1ZGW8_9ARAC</name>
<dbReference type="AlphaFoldDB" id="A0AAV1ZGW8"/>
<keyword evidence="2" id="KW-1185">Reference proteome</keyword>
<gene>
    <name evidence="1" type="ORF">LARSCL_LOCUS5221</name>
</gene>
<dbReference type="Proteomes" id="UP001497382">
    <property type="component" value="Unassembled WGS sequence"/>
</dbReference>
<evidence type="ECO:0000313" key="1">
    <source>
        <dbReference type="EMBL" id="CAL1270304.1"/>
    </source>
</evidence>
<sequence length="42" mass="4938">MKINNAVLLLLKSKLSLIYGKFYKSKLSLIYYSLEEEILSRN</sequence>
<proteinExistence type="predicted"/>
<protein>
    <submittedName>
        <fullName evidence="1">Uncharacterized protein</fullName>
    </submittedName>
</protein>
<comment type="caution">
    <text evidence="1">The sequence shown here is derived from an EMBL/GenBank/DDBJ whole genome shotgun (WGS) entry which is preliminary data.</text>
</comment>
<reference evidence="1 2" key="1">
    <citation type="submission" date="2024-04" db="EMBL/GenBank/DDBJ databases">
        <authorList>
            <person name="Rising A."/>
            <person name="Reimegard J."/>
            <person name="Sonavane S."/>
            <person name="Akerstrom W."/>
            <person name="Nylinder S."/>
            <person name="Hedman E."/>
            <person name="Kallberg Y."/>
        </authorList>
    </citation>
    <scope>NUCLEOTIDE SEQUENCE [LARGE SCALE GENOMIC DNA]</scope>
</reference>